<comment type="caution">
    <text evidence="1">The sequence shown here is derived from an EMBL/GenBank/DDBJ whole genome shotgun (WGS) entry which is preliminary data.</text>
</comment>
<sequence length="63" mass="6851">MIPFFFMFCSHVPPPLLLRHGIMIEVAVFFYLMGDDGRSWGGSAKSVDAASEVTGAIDSSFPP</sequence>
<gene>
    <name evidence="1" type="ORF">A2U01_0004304</name>
</gene>
<proteinExistence type="predicted"/>
<accession>A0A392M869</accession>
<organism evidence="1 2">
    <name type="scientific">Trifolium medium</name>
    <dbReference type="NCBI Taxonomy" id="97028"/>
    <lineage>
        <taxon>Eukaryota</taxon>
        <taxon>Viridiplantae</taxon>
        <taxon>Streptophyta</taxon>
        <taxon>Embryophyta</taxon>
        <taxon>Tracheophyta</taxon>
        <taxon>Spermatophyta</taxon>
        <taxon>Magnoliopsida</taxon>
        <taxon>eudicotyledons</taxon>
        <taxon>Gunneridae</taxon>
        <taxon>Pentapetalae</taxon>
        <taxon>rosids</taxon>
        <taxon>fabids</taxon>
        <taxon>Fabales</taxon>
        <taxon>Fabaceae</taxon>
        <taxon>Papilionoideae</taxon>
        <taxon>50 kb inversion clade</taxon>
        <taxon>NPAAA clade</taxon>
        <taxon>Hologalegina</taxon>
        <taxon>IRL clade</taxon>
        <taxon>Trifolieae</taxon>
        <taxon>Trifolium</taxon>
    </lineage>
</organism>
<dbReference type="Proteomes" id="UP000265520">
    <property type="component" value="Unassembled WGS sequence"/>
</dbReference>
<reference evidence="1 2" key="1">
    <citation type="journal article" date="2018" name="Front. Plant Sci.">
        <title>Red Clover (Trifolium pratense) and Zigzag Clover (T. medium) - A Picture of Genomic Similarities and Differences.</title>
        <authorList>
            <person name="Dluhosova J."/>
            <person name="Istvanek J."/>
            <person name="Nedelnik J."/>
            <person name="Repkova J."/>
        </authorList>
    </citation>
    <scope>NUCLEOTIDE SEQUENCE [LARGE SCALE GENOMIC DNA]</scope>
    <source>
        <strain evidence="2">cv. 10/8</strain>
        <tissue evidence="1">Leaf</tissue>
    </source>
</reference>
<dbReference type="AlphaFoldDB" id="A0A392M869"/>
<protein>
    <submittedName>
        <fullName evidence="1">Uncharacterized protein</fullName>
    </submittedName>
</protein>
<dbReference type="EMBL" id="LXQA010005264">
    <property type="protein sequence ID" value="MCH83481.1"/>
    <property type="molecule type" value="Genomic_DNA"/>
</dbReference>
<keyword evidence="2" id="KW-1185">Reference proteome</keyword>
<evidence type="ECO:0000313" key="1">
    <source>
        <dbReference type="EMBL" id="MCH83481.1"/>
    </source>
</evidence>
<evidence type="ECO:0000313" key="2">
    <source>
        <dbReference type="Proteomes" id="UP000265520"/>
    </source>
</evidence>
<name>A0A392M869_9FABA</name>